<feature type="repeat" description="WD" evidence="3">
    <location>
        <begin position="1425"/>
        <end position="1466"/>
    </location>
</feature>
<gene>
    <name evidence="6" type="ORF">CTheo_5519</name>
</gene>
<sequence length="1549" mass="169994">MTSTSTFPKPRKGLRSFLREQYESFRSHSRSPSQQLLQVPGSYRDSTSPVPRERSNSTSKANQTSLPTNQAGETLRRTTSLSTLAVDSSASSFLATEYTATRSVIIVPAKDAPVAETGSATNPEHISTLSGQTRSLAWTKLGSAFRILRNTAQLFPPLQSAIGALISCLDTWEQDTMKNRDSYETLARELTALSQSLTQHIGQSKSFRMSNCIRNVSQSIEEQVKILQQKQGHGIISRLAEVGADEEELTKHFCNIESLFRQLQTDVSLSTWSIANEQLANTRLEALTPSKSAPYDSALSAEISRRICTEGTRTAILSGLNDWSCDPNAKDIYLMSGMAGTGKTTIACTLSEKLEKRKQLAASFFCSRMSPECRQIQRIIPTIAYQLARYSIPFQVSLCEILGDDPDVGSRNLGKQFERLLKDPLTAVKDAIPDNLVVVIDALDECEDRTGVEHLLDLLFQFAGDIPLRFFVTSRPEPEIYIKMVSRAPGSRTVLHLHEIEKSLVQADITLYLNEELGRFMSPTQAQLEQLSQRSANLFIYAATLVRHIRLGVPLGDHETRLKSLLTTTTRSTKQYAQLDALYATVLESALSRRDLDEEVIDVMRAALWTVICAQEPVNIETIAAFVGLDNIQRARSALQPLRSILHMSENTEFVSTLHASFPDFLLNQERSGPYFCPVIVHSQEMVRKCFTVMWDQLRFNICGLESSFVPDQDVHDLPDRINKCISPPLFYACRYWADHIQLCSSPEELLPMVDEFLSARLLFWMEVLNLKEVMSIGMDQLFKAKEWLKVVGASSEVIRLAEDARNLVATFTANLISKSTPHIYISLLPFSPRSNSVSEIYRSRSRGLIEAKGSGMGRRDAVALANWKAGSPIEMVAYSPDCTRIIFGCKNGTFGIRSAHDGSMLVGPVKAHNGDVWDVAFSPCGTRVASCSEDQTIRLWDVRNGLALASPFEGHSSSVLSISFAPDGTRIASGSEDHTIRIWGVDSGTLLTNPLEGHTGGVRSVAFSPDGTRIVSGSADCTIRVWNSTNGTPIASPFTGHTDLVRSVSFSPDSTRIVSGSYDQTARVWTIHDGALVAGPFEGHTDWVTSVAFSPDGTRVVSASRAEILLWNTSGDTPLAGSLEGHTDWVNAVTFSLDGTHIISGSYDYTIRVWNAFAAAFTTTPPEGHADWVLSLAFSPDGKRIASGSYDRTIQFWDAQTGKSIASPLHGHTDAVRSLAFSPDGGFIASGSYDHSVRLWSLHDDTPISKRFNGHTDWVMSVAFSPDGTRLASGSIDQTIRVWSIPDGNLVLDPINGLTGRIKSVMFSPDSTRIISGSHNHTVQVWSGVDGTPVTDPFKGHLGGIMSVSFAPAGALVVSGSEDRTVRLWNSHDGTPIIPPLQGHTGEVYAVTFSLDGARVISGSEDRTVRLWNSSDGTPIGDPFEGHTGSIWSLALSPDGASVFSSSADCTIRRWDIRSISPTSLNELSFEQPTTPGSTHSNPFGHWSIREDGWVTDSSNRLLLWLPLDILRSLITPNCSFIIGRFGSIELDMSTALLGNRWKECYSS</sequence>
<dbReference type="PROSITE" id="PS50837">
    <property type="entry name" value="NACHT"/>
    <property type="match status" value="1"/>
</dbReference>
<keyword evidence="7" id="KW-1185">Reference proteome</keyword>
<dbReference type="InterPro" id="IPR020472">
    <property type="entry name" value="WD40_PAC1"/>
</dbReference>
<feature type="compositionally biased region" description="Polar residues" evidence="4">
    <location>
        <begin position="56"/>
        <end position="72"/>
    </location>
</feature>
<feature type="repeat" description="WD" evidence="3">
    <location>
        <begin position="1210"/>
        <end position="1251"/>
    </location>
</feature>
<dbReference type="InterPro" id="IPR027417">
    <property type="entry name" value="P-loop_NTPase"/>
</dbReference>
<reference evidence="6 7" key="1">
    <citation type="journal article" date="2019" name="Fungal Biol. Biotechnol.">
        <title>Draft genome sequence of fastidious pathogen Ceratobasidium theobromae, which causes vascular-streak dieback in Theobroma cacao.</title>
        <authorList>
            <person name="Ali S.S."/>
            <person name="Asman A."/>
            <person name="Shao J."/>
            <person name="Firmansyah A.P."/>
            <person name="Susilo A.W."/>
            <person name="Rosmana A."/>
            <person name="McMahon P."/>
            <person name="Junaid M."/>
            <person name="Guest D."/>
            <person name="Kheng T.Y."/>
            <person name="Meinhardt L.W."/>
            <person name="Bailey B.A."/>
        </authorList>
    </citation>
    <scope>NUCLEOTIDE SEQUENCE [LARGE SCALE GENOMIC DNA]</scope>
    <source>
        <strain evidence="6 7">CT2</strain>
    </source>
</reference>
<dbReference type="SMART" id="SM00320">
    <property type="entry name" value="WD40"/>
    <property type="match status" value="14"/>
</dbReference>
<dbReference type="InterPro" id="IPR019775">
    <property type="entry name" value="WD40_repeat_CS"/>
</dbReference>
<dbReference type="EMBL" id="SSOP01000128">
    <property type="protein sequence ID" value="KAB5591024.1"/>
    <property type="molecule type" value="Genomic_DNA"/>
</dbReference>
<dbReference type="SUPFAM" id="SSF52540">
    <property type="entry name" value="P-loop containing nucleoside triphosphate hydrolases"/>
    <property type="match status" value="1"/>
</dbReference>
<organism evidence="6 7">
    <name type="scientific">Ceratobasidium theobromae</name>
    <dbReference type="NCBI Taxonomy" id="1582974"/>
    <lineage>
        <taxon>Eukaryota</taxon>
        <taxon>Fungi</taxon>
        <taxon>Dikarya</taxon>
        <taxon>Basidiomycota</taxon>
        <taxon>Agaricomycotina</taxon>
        <taxon>Agaricomycetes</taxon>
        <taxon>Cantharellales</taxon>
        <taxon>Ceratobasidiaceae</taxon>
        <taxon>Ceratobasidium</taxon>
    </lineage>
</organism>
<feature type="repeat" description="WD" evidence="3">
    <location>
        <begin position="953"/>
        <end position="994"/>
    </location>
</feature>
<feature type="repeat" description="WD" evidence="3">
    <location>
        <begin position="1167"/>
        <end position="1208"/>
    </location>
</feature>
<keyword evidence="1 3" id="KW-0853">WD repeat</keyword>
<dbReference type="Proteomes" id="UP000383932">
    <property type="component" value="Unassembled WGS sequence"/>
</dbReference>
<dbReference type="PROSITE" id="PS00678">
    <property type="entry name" value="WD_REPEATS_1"/>
    <property type="match status" value="2"/>
</dbReference>
<dbReference type="SUPFAM" id="SSF50978">
    <property type="entry name" value="WD40 repeat-like"/>
    <property type="match status" value="2"/>
</dbReference>
<feature type="repeat" description="WD" evidence="3">
    <location>
        <begin position="910"/>
        <end position="951"/>
    </location>
</feature>
<dbReference type="InterPro" id="IPR001680">
    <property type="entry name" value="WD40_rpt"/>
</dbReference>
<feature type="repeat" description="WD" evidence="3">
    <location>
        <begin position="1124"/>
        <end position="1156"/>
    </location>
</feature>
<dbReference type="Pfam" id="PF24883">
    <property type="entry name" value="NPHP3_N"/>
    <property type="match status" value="1"/>
</dbReference>
<proteinExistence type="predicted"/>
<dbReference type="InterPro" id="IPR015943">
    <property type="entry name" value="WD40/YVTN_repeat-like_dom_sf"/>
</dbReference>
<dbReference type="GO" id="GO:0005634">
    <property type="term" value="C:nucleus"/>
    <property type="evidence" value="ECO:0007669"/>
    <property type="project" value="TreeGrafter"/>
</dbReference>
<feature type="region of interest" description="Disordered" evidence="4">
    <location>
        <begin position="22"/>
        <end position="76"/>
    </location>
</feature>
<dbReference type="InterPro" id="IPR036322">
    <property type="entry name" value="WD40_repeat_dom_sf"/>
</dbReference>
<evidence type="ECO:0000256" key="3">
    <source>
        <dbReference type="PROSITE-ProRule" id="PRU00221"/>
    </source>
</evidence>
<dbReference type="InterPro" id="IPR007111">
    <property type="entry name" value="NACHT_NTPase"/>
</dbReference>
<dbReference type="PANTHER" id="PTHR22847:SF637">
    <property type="entry name" value="WD REPEAT DOMAIN 5B"/>
    <property type="match status" value="1"/>
</dbReference>
<evidence type="ECO:0000259" key="5">
    <source>
        <dbReference type="PROSITE" id="PS50837"/>
    </source>
</evidence>
<feature type="repeat" description="WD" evidence="3">
    <location>
        <begin position="1039"/>
        <end position="1080"/>
    </location>
</feature>
<comment type="caution">
    <text evidence="6">The sequence shown here is derived from an EMBL/GenBank/DDBJ whole genome shotgun (WGS) entry which is preliminary data.</text>
</comment>
<dbReference type="PROSITE" id="PS50294">
    <property type="entry name" value="WD_REPEATS_REGION"/>
    <property type="match status" value="12"/>
</dbReference>
<feature type="repeat" description="WD" evidence="3">
    <location>
        <begin position="1339"/>
        <end position="1380"/>
    </location>
</feature>
<dbReference type="GO" id="GO:1990234">
    <property type="term" value="C:transferase complex"/>
    <property type="evidence" value="ECO:0007669"/>
    <property type="project" value="UniProtKB-ARBA"/>
</dbReference>
<feature type="repeat" description="WD" evidence="3">
    <location>
        <begin position="1382"/>
        <end position="1423"/>
    </location>
</feature>
<dbReference type="InterPro" id="IPR011047">
    <property type="entry name" value="Quinoprotein_ADH-like_sf"/>
</dbReference>
<feature type="domain" description="NACHT" evidence="5">
    <location>
        <begin position="331"/>
        <end position="476"/>
    </location>
</feature>
<dbReference type="Gene3D" id="3.40.50.300">
    <property type="entry name" value="P-loop containing nucleotide triphosphate hydrolases"/>
    <property type="match status" value="1"/>
</dbReference>
<feature type="repeat" description="WD" evidence="3">
    <location>
        <begin position="996"/>
        <end position="1037"/>
    </location>
</feature>
<keyword evidence="2" id="KW-0677">Repeat</keyword>
<evidence type="ECO:0000313" key="6">
    <source>
        <dbReference type="EMBL" id="KAB5591024.1"/>
    </source>
</evidence>
<dbReference type="Gene3D" id="2.130.10.10">
    <property type="entry name" value="YVTN repeat-like/Quinoprotein amine dehydrogenase"/>
    <property type="match status" value="6"/>
</dbReference>
<evidence type="ECO:0000256" key="4">
    <source>
        <dbReference type="SAM" id="MobiDB-lite"/>
    </source>
</evidence>
<dbReference type="Pfam" id="PF00400">
    <property type="entry name" value="WD40"/>
    <property type="match status" value="13"/>
</dbReference>
<dbReference type="InterPro" id="IPR056884">
    <property type="entry name" value="NPHP3-like_N"/>
</dbReference>
<dbReference type="PRINTS" id="PR00320">
    <property type="entry name" value="GPROTEINBRPT"/>
</dbReference>
<dbReference type="PROSITE" id="PS50082">
    <property type="entry name" value="WD_REPEATS_2"/>
    <property type="match status" value="13"/>
</dbReference>
<dbReference type="SUPFAM" id="SSF50998">
    <property type="entry name" value="Quinoprotein alcohol dehydrogenase-like"/>
    <property type="match status" value="1"/>
</dbReference>
<feature type="repeat" description="WD" evidence="3">
    <location>
        <begin position="1082"/>
        <end position="1105"/>
    </location>
</feature>
<evidence type="ECO:0000313" key="7">
    <source>
        <dbReference type="Proteomes" id="UP000383932"/>
    </source>
</evidence>
<dbReference type="CDD" id="cd00200">
    <property type="entry name" value="WD40"/>
    <property type="match status" value="3"/>
</dbReference>
<evidence type="ECO:0000256" key="2">
    <source>
        <dbReference type="ARBA" id="ARBA00022737"/>
    </source>
</evidence>
<dbReference type="PANTHER" id="PTHR22847">
    <property type="entry name" value="WD40 REPEAT PROTEIN"/>
    <property type="match status" value="1"/>
</dbReference>
<dbReference type="OrthoDB" id="538223at2759"/>
<accession>A0A5N5QH76</accession>
<protein>
    <recommendedName>
        <fullName evidence="5">NACHT domain-containing protein</fullName>
    </recommendedName>
</protein>
<feature type="repeat" description="WD" evidence="3">
    <location>
        <begin position="1296"/>
        <end position="1328"/>
    </location>
</feature>
<name>A0A5N5QH76_9AGAM</name>
<evidence type="ECO:0000256" key="1">
    <source>
        <dbReference type="ARBA" id="ARBA00022574"/>
    </source>
</evidence>
<feature type="repeat" description="WD" evidence="3">
    <location>
        <begin position="1253"/>
        <end position="1294"/>
    </location>
</feature>